<dbReference type="Gene3D" id="3.40.50.300">
    <property type="entry name" value="P-loop containing nucleotide triphosphate hydrolases"/>
    <property type="match status" value="1"/>
</dbReference>
<dbReference type="UniPathway" id="UPA00087">
    <property type="reaction ID" value="UER00175"/>
</dbReference>
<comment type="similarity">
    <text evidence="5">In the C-terminal section; belongs to the thymidine/pyrimidine-nucleoside phosphorylase family. Type 2 subfamily.</text>
</comment>
<dbReference type="PROSITE" id="PS50052">
    <property type="entry name" value="GUANYLATE_KINASE_2"/>
    <property type="match status" value="1"/>
</dbReference>
<dbReference type="InterPro" id="IPR027417">
    <property type="entry name" value="P-loop_NTPase"/>
</dbReference>
<dbReference type="Gene3D" id="3.40.1030.10">
    <property type="entry name" value="Nucleoside phosphorylase/phosphoribosyltransferase catalytic domain"/>
    <property type="match status" value="1"/>
</dbReference>
<dbReference type="SMART" id="SM00941">
    <property type="entry name" value="PYNP_C"/>
    <property type="match status" value="1"/>
</dbReference>
<dbReference type="InterPro" id="IPR035902">
    <property type="entry name" value="Nuc_phospho_transferase"/>
</dbReference>
<organism evidence="13 14">
    <name type="scientific">Caballeronia udeis</name>
    <dbReference type="NCBI Taxonomy" id="1232866"/>
    <lineage>
        <taxon>Bacteria</taxon>
        <taxon>Pseudomonadati</taxon>
        <taxon>Pseudomonadota</taxon>
        <taxon>Betaproteobacteria</taxon>
        <taxon>Burkholderiales</taxon>
        <taxon>Burkholderiaceae</taxon>
        <taxon>Caballeronia</taxon>
    </lineage>
</organism>
<dbReference type="Pfam" id="PF00591">
    <property type="entry name" value="Glycos_transf_3"/>
    <property type="match status" value="1"/>
</dbReference>
<dbReference type="EMBL" id="FCOK02000006">
    <property type="protein sequence ID" value="SAL21253.1"/>
    <property type="molecule type" value="Genomic_DNA"/>
</dbReference>
<dbReference type="GO" id="GO:0005524">
    <property type="term" value="F:ATP binding"/>
    <property type="evidence" value="ECO:0007669"/>
    <property type="project" value="UniProtKB-KW"/>
</dbReference>
<keyword evidence="6" id="KW-0328">Glycosyltransferase</keyword>
<dbReference type="SMART" id="SM00072">
    <property type="entry name" value="GuKc"/>
    <property type="match status" value="1"/>
</dbReference>
<evidence type="ECO:0000256" key="9">
    <source>
        <dbReference type="ARBA" id="ARBA00022840"/>
    </source>
</evidence>
<comment type="catalytic activity">
    <reaction evidence="10">
        <text>thymidine + phosphate = 2-deoxy-alpha-D-ribose 1-phosphate + thymine</text>
        <dbReference type="Rhea" id="RHEA:16037"/>
        <dbReference type="ChEBI" id="CHEBI:17748"/>
        <dbReference type="ChEBI" id="CHEBI:17821"/>
        <dbReference type="ChEBI" id="CHEBI:43474"/>
        <dbReference type="ChEBI" id="CHEBI:57259"/>
        <dbReference type="EC" id="2.4.2.4"/>
    </reaction>
</comment>
<dbReference type="GO" id="GO:0004645">
    <property type="term" value="F:1,4-alpha-oligoglucan phosphorylase activity"/>
    <property type="evidence" value="ECO:0007669"/>
    <property type="project" value="InterPro"/>
</dbReference>
<comment type="similarity">
    <text evidence="4">In the N-terminal section; belongs to the ribose 1,5-bisphosphokinase family.</text>
</comment>
<evidence type="ECO:0000256" key="2">
    <source>
        <dbReference type="ARBA" id="ARBA00002554"/>
    </source>
</evidence>
<proteinExistence type="inferred from homology"/>
<sequence length="601" mass="64193">MSDGIFFFVVGPSGAGKDSLIDGARDVLGDFVFARRVVTRPHGSPGEDHEALDETGFARLEEQGGFLITWSAHGLRYGLRHDLLDALSQGRHVVANGSRAMIDMLSTRVPRLVVVEVSAPASVLATRILARGRETPDEVAKRVMRQVEPTSADVEVLKVLNDGTLEQGIKRFVEALQRATQPAPPSMRALKAKIAGDALNEAQYGAVLDDILALRYSDRDINAFLLHASQNLSDAEVLALAKVRCKLTPRIEWDEPILVDKHSMGGVPGSRITLIVVPIVAAFGLAMPKTSSRAITSAAGTADAMETVARVDLTSAEVRHCVGQARACIAWNGRLNHSLIDDRINAFTRPLGLDSNRWSVASILSKKWSAGSTHVIIDLPYGPHAKLKDELEARTLGDLFEYVAAALGLHVKAMVTDGSSPIGRGIGPALEVRDIKLVLDNDPDAPADLREKALRFAAEILAWAPDVRTVSKGRQTAESLLSSGLARTAFERIVDSQGRREPPVSQGRFVRTVVAQEGGVVAGIDGWAIAGIARKAGAPTDLSAGVDLLATPGQHVAPGDGLFHIYGAEEELVSAAALMAQTTRTHDICIESMNSAPLPSS</sequence>
<dbReference type="Proteomes" id="UP000054683">
    <property type="component" value="Unassembled WGS sequence"/>
</dbReference>
<dbReference type="InterPro" id="IPR008145">
    <property type="entry name" value="GK/Ca_channel_bsu"/>
</dbReference>
<feature type="domain" description="Guanylate kinase-like" evidence="12">
    <location>
        <begin position="4"/>
        <end position="177"/>
    </location>
</feature>
<dbReference type="GO" id="GO:0009032">
    <property type="term" value="F:thymidine phosphorylase activity"/>
    <property type="evidence" value="ECO:0007669"/>
    <property type="project" value="UniProtKB-EC"/>
</dbReference>
<dbReference type="InterPro" id="IPR000312">
    <property type="entry name" value="Glycosyl_Trfase_fam3"/>
</dbReference>
<dbReference type="InterPro" id="IPR017872">
    <property type="entry name" value="Pyrmidine_PPase_CS"/>
</dbReference>
<evidence type="ECO:0000256" key="8">
    <source>
        <dbReference type="ARBA" id="ARBA00022741"/>
    </source>
</evidence>
<dbReference type="GO" id="GO:0006206">
    <property type="term" value="P:pyrimidine nucleobase metabolic process"/>
    <property type="evidence" value="ECO:0007669"/>
    <property type="project" value="InterPro"/>
</dbReference>
<dbReference type="InterPro" id="IPR013102">
    <property type="entry name" value="PYNP_C"/>
</dbReference>
<name>A0A158FNN5_9BURK</name>
<feature type="binding site" evidence="11">
    <location>
        <begin position="11"/>
        <end position="18"/>
    </location>
    <ligand>
        <name>ATP</name>
        <dbReference type="ChEBI" id="CHEBI:30616"/>
    </ligand>
</feature>
<protein>
    <recommendedName>
        <fullName evidence="11">Ribose 1,5-bisphosphate phosphokinase PhnN</fullName>
        <ecNumber evidence="11">2.7.4.23</ecNumber>
    </recommendedName>
    <alternativeName>
        <fullName evidence="11">Ribose 1,5-bisphosphokinase</fullName>
    </alternativeName>
</protein>
<comment type="catalytic activity">
    <reaction evidence="1 11">
        <text>alpha-D-ribose 1,5-bisphosphate + ATP = 5-phospho-alpha-D-ribose 1-diphosphate + ADP</text>
        <dbReference type="Rhea" id="RHEA:20109"/>
        <dbReference type="ChEBI" id="CHEBI:30616"/>
        <dbReference type="ChEBI" id="CHEBI:58017"/>
        <dbReference type="ChEBI" id="CHEBI:68688"/>
        <dbReference type="ChEBI" id="CHEBI:456216"/>
        <dbReference type="EC" id="2.7.4.23"/>
    </reaction>
</comment>
<dbReference type="GO" id="GO:0019634">
    <property type="term" value="P:organic phosphonate metabolic process"/>
    <property type="evidence" value="ECO:0007669"/>
    <property type="project" value="UniProtKB-UniRule"/>
</dbReference>
<dbReference type="RefSeq" id="WP_063977760.1">
    <property type="nucleotide sequence ID" value="NZ_FCOK02000006.1"/>
</dbReference>
<evidence type="ECO:0000256" key="10">
    <source>
        <dbReference type="ARBA" id="ARBA00048550"/>
    </source>
</evidence>
<dbReference type="InterPro" id="IPR012699">
    <property type="entry name" value="PhnN"/>
</dbReference>
<evidence type="ECO:0000313" key="13">
    <source>
        <dbReference type="EMBL" id="SAL21253.1"/>
    </source>
</evidence>
<dbReference type="GO" id="GO:0006213">
    <property type="term" value="P:pyrimidine nucleoside metabolic process"/>
    <property type="evidence" value="ECO:0007669"/>
    <property type="project" value="InterPro"/>
</dbReference>
<dbReference type="Gene3D" id="1.20.970.50">
    <property type="match status" value="1"/>
</dbReference>
<comment type="similarity">
    <text evidence="11">Belongs to the ribose 1,5-bisphosphokinase family.</text>
</comment>
<dbReference type="NCBIfam" id="NF003338">
    <property type="entry name" value="PRK04350.1"/>
    <property type="match status" value="1"/>
</dbReference>
<keyword evidence="9 11" id="KW-0067">ATP-binding</keyword>
<gene>
    <name evidence="11" type="primary">phnN</name>
    <name evidence="13" type="ORF">AWB69_01407</name>
</gene>
<evidence type="ECO:0000259" key="12">
    <source>
        <dbReference type="PROSITE" id="PS50052"/>
    </source>
</evidence>
<dbReference type="Gene3D" id="3.90.1170.30">
    <property type="entry name" value="Pyrimidine nucleoside phosphorylase-like, C-terminal domain"/>
    <property type="match status" value="1"/>
</dbReference>
<evidence type="ECO:0000256" key="7">
    <source>
        <dbReference type="ARBA" id="ARBA00022679"/>
    </source>
</evidence>
<dbReference type="PANTHER" id="PTHR10515">
    <property type="entry name" value="THYMIDINE PHOSPHORYLASE"/>
    <property type="match status" value="1"/>
</dbReference>
<comment type="pathway">
    <text evidence="3 11">Metabolic intermediate biosynthesis; 5-phospho-alpha-D-ribose 1-diphosphate biosynthesis; 5-phospho-alpha-D-ribose 1-diphosphate from D-ribose 5-phosphate (route II): step 3/3.</text>
</comment>
<dbReference type="SUPFAM" id="SSF52418">
    <property type="entry name" value="Nucleoside phosphorylase/phosphoribosyltransferase catalytic domain"/>
    <property type="match status" value="1"/>
</dbReference>
<dbReference type="SUPFAM" id="SSF52540">
    <property type="entry name" value="P-loop containing nucleoside triphosphate hydrolases"/>
    <property type="match status" value="1"/>
</dbReference>
<dbReference type="InterPro" id="IPR036566">
    <property type="entry name" value="PYNP-like_C_sf"/>
</dbReference>
<evidence type="ECO:0000256" key="3">
    <source>
        <dbReference type="ARBA" id="ARBA00005069"/>
    </source>
</evidence>
<dbReference type="GO" id="GO:0006015">
    <property type="term" value="P:5-phosphoribose 1-diphosphate biosynthetic process"/>
    <property type="evidence" value="ECO:0007669"/>
    <property type="project" value="UniProtKB-UniRule"/>
</dbReference>
<evidence type="ECO:0000256" key="4">
    <source>
        <dbReference type="ARBA" id="ARBA00005935"/>
    </source>
</evidence>
<evidence type="ECO:0000256" key="11">
    <source>
        <dbReference type="HAMAP-Rule" id="MF_00836"/>
    </source>
</evidence>
<evidence type="ECO:0000256" key="1">
    <source>
        <dbReference type="ARBA" id="ARBA00000373"/>
    </source>
</evidence>
<keyword evidence="7 11" id="KW-0808">Transferase</keyword>
<dbReference type="InterPro" id="IPR008144">
    <property type="entry name" value="Guanylate_kin-like_dom"/>
</dbReference>
<evidence type="ECO:0000313" key="14">
    <source>
        <dbReference type="Proteomes" id="UP000054683"/>
    </source>
</evidence>
<evidence type="ECO:0000256" key="5">
    <source>
        <dbReference type="ARBA" id="ARBA00008689"/>
    </source>
</evidence>
<dbReference type="EC" id="2.7.4.23" evidence="11"/>
<dbReference type="NCBIfam" id="TIGR02322">
    <property type="entry name" value="phosphon_PhnN"/>
    <property type="match status" value="1"/>
</dbReference>
<dbReference type="GO" id="GO:0005829">
    <property type="term" value="C:cytosol"/>
    <property type="evidence" value="ECO:0007669"/>
    <property type="project" value="TreeGrafter"/>
</dbReference>
<dbReference type="AlphaFoldDB" id="A0A158FNN5"/>
<keyword evidence="8 11" id="KW-0547">Nucleotide-binding</keyword>
<dbReference type="PROSITE" id="PS00647">
    <property type="entry name" value="THYMID_PHOSPHORYLASE"/>
    <property type="match status" value="1"/>
</dbReference>
<dbReference type="OrthoDB" id="341217at2"/>
<dbReference type="GO" id="GO:0033863">
    <property type="term" value="F:ribose 1,5-bisphosphate phosphokinase activity"/>
    <property type="evidence" value="ECO:0007669"/>
    <property type="project" value="UniProtKB-UniRule"/>
</dbReference>
<reference evidence="13 14" key="1">
    <citation type="submission" date="2016-01" db="EMBL/GenBank/DDBJ databases">
        <authorList>
            <person name="Oliw E.H."/>
        </authorList>
    </citation>
    <scope>NUCLEOTIDE SEQUENCE [LARGE SCALE GENOMIC DNA]</scope>
    <source>
        <strain evidence="13">LMG 27134</strain>
    </source>
</reference>
<comment type="function">
    <text evidence="2 11">Catalyzes the phosphorylation of ribose 1,5-bisphosphate to 5-phospho-D-ribosyl alpha-1-diphosphate (PRPP).</text>
</comment>
<dbReference type="PANTHER" id="PTHR10515:SF0">
    <property type="entry name" value="THYMIDINE PHOSPHORYLASE"/>
    <property type="match status" value="1"/>
</dbReference>
<dbReference type="InterPro" id="IPR000053">
    <property type="entry name" value="Thymidine/pyrmidine_PPase"/>
</dbReference>
<evidence type="ECO:0000256" key="6">
    <source>
        <dbReference type="ARBA" id="ARBA00022676"/>
    </source>
</evidence>
<accession>A0A158FNN5</accession>
<dbReference type="SUPFAM" id="SSF54680">
    <property type="entry name" value="Pyrimidine nucleoside phosphorylase C-terminal domain"/>
    <property type="match status" value="1"/>
</dbReference>
<dbReference type="HAMAP" id="MF_00836">
    <property type="entry name" value="PhnN"/>
    <property type="match status" value="1"/>
</dbReference>